<proteinExistence type="predicted"/>
<dbReference type="Proteomes" id="UP000596742">
    <property type="component" value="Unassembled WGS sequence"/>
</dbReference>
<name>A0A8B6BLA9_MYTGA</name>
<reference evidence="1" key="1">
    <citation type="submission" date="2018-11" db="EMBL/GenBank/DDBJ databases">
        <authorList>
            <person name="Alioto T."/>
            <person name="Alioto T."/>
        </authorList>
    </citation>
    <scope>NUCLEOTIDE SEQUENCE</scope>
</reference>
<organism evidence="1 2">
    <name type="scientific">Mytilus galloprovincialis</name>
    <name type="common">Mediterranean mussel</name>
    <dbReference type="NCBI Taxonomy" id="29158"/>
    <lineage>
        <taxon>Eukaryota</taxon>
        <taxon>Metazoa</taxon>
        <taxon>Spiralia</taxon>
        <taxon>Lophotrochozoa</taxon>
        <taxon>Mollusca</taxon>
        <taxon>Bivalvia</taxon>
        <taxon>Autobranchia</taxon>
        <taxon>Pteriomorphia</taxon>
        <taxon>Mytilida</taxon>
        <taxon>Mytiloidea</taxon>
        <taxon>Mytilidae</taxon>
        <taxon>Mytilinae</taxon>
        <taxon>Mytilus</taxon>
    </lineage>
</organism>
<dbReference type="AlphaFoldDB" id="A0A8B6BLA9"/>
<accession>A0A8B6BLA9</accession>
<dbReference type="EMBL" id="UYJE01000347">
    <property type="protein sequence ID" value="VDH92532.1"/>
    <property type="molecule type" value="Genomic_DNA"/>
</dbReference>
<comment type="caution">
    <text evidence="1">The sequence shown here is derived from an EMBL/GenBank/DDBJ whole genome shotgun (WGS) entry which is preliminary data.</text>
</comment>
<protein>
    <submittedName>
        <fullName evidence="1">Uncharacterized protein</fullName>
    </submittedName>
</protein>
<gene>
    <name evidence="1" type="ORF">MGAL_10B085947</name>
</gene>
<evidence type="ECO:0000313" key="2">
    <source>
        <dbReference type="Proteomes" id="UP000596742"/>
    </source>
</evidence>
<keyword evidence="2" id="KW-1185">Reference proteome</keyword>
<sequence length="192" mass="20968">MKAQPYLSKTEGTVVCVSEEELRQLDPEVQGSPGAAVEGMLRVRRCVGAVWLPAFLWVATPHYGVQVNQLVLDCLVQCLAVKPWDQAWKGHILAEHVAEVFRDLGVSTRVSPVRATSEHTLQGPRGEGLLLGDHPLGDQPTGDCGLTSEDLTAEWGAMAAVCQLRGGRFRQPSRCRHQLTLSPHATGGRRWS</sequence>
<evidence type="ECO:0000313" key="1">
    <source>
        <dbReference type="EMBL" id="VDH92532.1"/>
    </source>
</evidence>